<dbReference type="Gene3D" id="3.40.395.10">
    <property type="entry name" value="Adenoviral Proteinase, Chain A"/>
    <property type="match status" value="1"/>
</dbReference>
<evidence type="ECO:0000256" key="2">
    <source>
        <dbReference type="ARBA" id="ARBA00022670"/>
    </source>
</evidence>
<feature type="region of interest" description="Disordered" evidence="4">
    <location>
        <begin position="178"/>
        <end position="217"/>
    </location>
</feature>
<evidence type="ECO:0000256" key="4">
    <source>
        <dbReference type="SAM" id="MobiDB-lite"/>
    </source>
</evidence>
<dbReference type="GO" id="GO:0008233">
    <property type="term" value="F:peptidase activity"/>
    <property type="evidence" value="ECO:0007669"/>
    <property type="project" value="UniProtKB-KW"/>
</dbReference>
<sequence>MKGDVYEAFKRCKRNQTDKYKLGLIIILAYVLLAREEKTLIELWWFELVNDLDHFDKYPWGKMSYDYTIRILKRDLGDKLRNSLKEGESCCRYSLHGFPLAIMIWAFEEIPNLGKKFAKKYCDGIPRMLGWEQPKRLTSSEVVNVLESKELEVNFTLIPTEVELEEVYWKELTPCVEEKDMDSQDSKENDTEHDGEPSHSFHQHSPRVSQPPPVCHDHNIADVVRMEMEKLEERLLGVISKRLDRMENKIDSLIELAAVDRFHSTTSACDSPIRNTTNVPVSALEVKRKEEAGPNDVMDELEKERIIEDEDGEELVGWKKAAEDENVSNETKFVEKGMSGDFFTPEKLEEDENKSTKGDIVQIENTRFDIPKGRGHHTKRKARLLCSLFTDPTKRRKLSDLDVYDPHREVDPSKVDDLNKWMEVASTSDLVPLHHCDVEAKCLLDLLNKDGWLTGEIVNEALYHIRDRALKFPNLLQQDCCNLDCYFCQFVQSAHGEWQIHAQSPRKEEFKFSKSLLKYVDGSIPELGKSWKDCRYLYAPCCAIGSHWFAVKIDLEDRTIFIFANLKSHIRKAELEAFMKPLQVVIPILMKLHVKCDDSYSTEKFKFVKMKEASQQHNGSDCGIFTVKYIEFLQANMDVCAIRPEYIPMWRKKLAAELLARNFEP</sequence>
<accession>A0ABD1VZM9</accession>
<dbReference type="InterPro" id="IPR003653">
    <property type="entry name" value="Peptidase_C48_C"/>
</dbReference>
<dbReference type="Pfam" id="PF09331">
    <property type="entry name" value="DUF1985"/>
    <property type="match status" value="1"/>
</dbReference>
<comment type="caution">
    <text evidence="6">The sequence shown here is derived from an EMBL/GenBank/DDBJ whole genome shotgun (WGS) entry which is preliminary data.</text>
</comment>
<feature type="domain" description="Ubiquitin-like protease family profile" evidence="5">
    <location>
        <begin position="436"/>
        <end position="633"/>
    </location>
</feature>
<dbReference type="PROSITE" id="PS50600">
    <property type="entry name" value="ULP_PROTEASE"/>
    <property type="match status" value="1"/>
</dbReference>
<dbReference type="PANTHER" id="PTHR48449">
    <property type="entry name" value="DUF1985 DOMAIN-CONTAINING PROTEIN"/>
    <property type="match status" value="1"/>
</dbReference>
<name>A0ABD1VZM9_9LAMI</name>
<dbReference type="SUPFAM" id="SSF54001">
    <property type="entry name" value="Cysteine proteinases"/>
    <property type="match status" value="1"/>
</dbReference>
<dbReference type="Proteomes" id="UP001604336">
    <property type="component" value="Unassembled WGS sequence"/>
</dbReference>
<evidence type="ECO:0000256" key="1">
    <source>
        <dbReference type="ARBA" id="ARBA00005234"/>
    </source>
</evidence>
<reference evidence="7" key="1">
    <citation type="submission" date="2024-07" db="EMBL/GenBank/DDBJ databases">
        <title>Two chromosome-level genome assemblies of Korean endemic species Abeliophyllum distichum and Forsythia ovata (Oleaceae).</title>
        <authorList>
            <person name="Jang H."/>
        </authorList>
    </citation>
    <scope>NUCLEOTIDE SEQUENCE [LARGE SCALE GENOMIC DNA]</scope>
</reference>
<evidence type="ECO:0000313" key="6">
    <source>
        <dbReference type="EMBL" id="KAL2542863.1"/>
    </source>
</evidence>
<evidence type="ECO:0000259" key="5">
    <source>
        <dbReference type="PROSITE" id="PS50600"/>
    </source>
</evidence>
<organism evidence="6 7">
    <name type="scientific">Abeliophyllum distichum</name>
    <dbReference type="NCBI Taxonomy" id="126358"/>
    <lineage>
        <taxon>Eukaryota</taxon>
        <taxon>Viridiplantae</taxon>
        <taxon>Streptophyta</taxon>
        <taxon>Embryophyta</taxon>
        <taxon>Tracheophyta</taxon>
        <taxon>Spermatophyta</taxon>
        <taxon>Magnoliopsida</taxon>
        <taxon>eudicotyledons</taxon>
        <taxon>Gunneridae</taxon>
        <taxon>Pentapetalae</taxon>
        <taxon>asterids</taxon>
        <taxon>lamiids</taxon>
        <taxon>Lamiales</taxon>
        <taxon>Oleaceae</taxon>
        <taxon>Forsythieae</taxon>
        <taxon>Abeliophyllum</taxon>
    </lineage>
</organism>
<dbReference type="InterPro" id="IPR015410">
    <property type="entry name" value="DUF1985"/>
</dbReference>
<keyword evidence="3" id="KW-0378">Hydrolase</keyword>
<comment type="similarity">
    <text evidence="1">Belongs to the peptidase C48 family.</text>
</comment>
<evidence type="ECO:0000313" key="7">
    <source>
        <dbReference type="Proteomes" id="UP001604336"/>
    </source>
</evidence>
<keyword evidence="2 6" id="KW-0645">Protease</keyword>
<dbReference type="AlphaFoldDB" id="A0ABD1VZM9"/>
<dbReference type="PANTHER" id="PTHR48449:SF1">
    <property type="entry name" value="DUF1985 DOMAIN-CONTAINING PROTEIN"/>
    <property type="match status" value="1"/>
</dbReference>
<evidence type="ECO:0000256" key="3">
    <source>
        <dbReference type="ARBA" id="ARBA00022801"/>
    </source>
</evidence>
<dbReference type="InterPro" id="IPR038765">
    <property type="entry name" value="Papain-like_cys_pep_sf"/>
</dbReference>
<proteinExistence type="inferred from homology"/>
<dbReference type="GO" id="GO:0006508">
    <property type="term" value="P:proteolysis"/>
    <property type="evidence" value="ECO:0007669"/>
    <property type="project" value="UniProtKB-KW"/>
</dbReference>
<dbReference type="EMBL" id="JBFOLK010000001">
    <property type="protein sequence ID" value="KAL2542863.1"/>
    <property type="molecule type" value="Genomic_DNA"/>
</dbReference>
<feature type="compositionally biased region" description="Basic and acidic residues" evidence="4">
    <location>
        <begin position="178"/>
        <end position="199"/>
    </location>
</feature>
<dbReference type="Pfam" id="PF02902">
    <property type="entry name" value="Peptidase_C48"/>
    <property type="match status" value="1"/>
</dbReference>
<protein>
    <submittedName>
        <fullName evidence="6">Ulp1 protease family protein</fullName>
    </submittedName>
</protein>
<keyword evidence="7" id="KW-1185">Reference proteome</keyword>
<gene>
    <name evidence="6" type="ORF">Adt_03841</name>
</gene>